<reference evidence="1 2" key="2">
    <citation type="journal article" date="2017" name="Front. Plant Sci.">
        <title>Gene Classification and Mining of Molecular Markers Useful in Red Clover (Trifolium pratense) Breeding.</title>
        <authorList>
            <person name="Istvanek J."/>
            <person name="Dluhosova J."/>
            <person name="Dluhos P."/>
            <person name="Patkova L."/>
            <person name="Nedelnik J."/>
            <person name="Repkova J."/>
        </authorList>
    </citation>
    <scope>NUCLEOTIDE SEQUENCE [LARGE SCALE GENOMIC DNA]</scope>
    <source>
        <strain evidence="2">cv. Tatra</strain>
        <tissue evidence="1">Young leaves</tissue>
    </source>
</reference>
<dbReference type="Proteomes" id="UP000236291">
    <property type="component" value="Unassembled WGS sequence"/>
</dbReference>
<dbReference type="PANTHER" id="PTHR24092">
    <property type="entry name" value="PROBABLE PHOSPHOLIPID-TRANSPORTING ATPASE"/>
    <property type="match status" value="1"/>
</dbReference>
<feature type="non-terminal residue" evidence="1">
    <location>
        <position position="80"/>
    </location>
</feature>
<dbReference type="AlphaFoldDB" id="A0A2K3JUK9"/>
<evidence type="ECO:0000313" key="1">
    <source>
        <dbReference type="EMBL" id="PNX57751.1"/>
    </source>
</evidence>
<dbReference type="GO" id="GO:0045332">
    <property type="term" value="P:phospholipid translocation"/>
    <property type="evidence" value="ECO:0007669"/>
    <property type="project" value="TreeGrafter"/>
</dbReference>
<comment type="caution">
    <text evidence="1">The sequence shown here is derived from an EMBL/GenBank/DDBJ whole genome shotgun (WGS) entry which is preliminary data.</text>
</comment>
<evidence type="ECO:0000313" key="2">
    <source>
        <dbReference type="Proteomes" id="UP000236291"/>
    </source>
</evidence>
<name>A0A2K3JUK9_TRIPR</name>
<organism evidence="1 2">
    <name type="scientific">Trifolium pratense</name>
    <name type="common">Red clover</name>
    <dbReference type="NCBI Taxonomy" id="57577"/>
    <lineage>
        <taxon>Eukaryota</taxon>
        <taxon>Viridiplantae</taxon>
        <taxon>Streptophyta</taxon>
        <taxon>Embryophyta</taxon>
        <taxon>Tracheophyta</taxon>
        <taxon>Spermatophyta</taxon>
        <taxon>Magnoliopsida</taxon>
        <taxon>eudicotyledons</taxon>
        <taxon>Gunneridae</taxon>
        <taxon>Pentapetalae</taxon>
        <taxon>rosids</taxon>
        <taxon>fabids</taxon>
        <taxon>Fabales</taxon>
        <taxon>Fabaceae</taxon>
        <taxon>Papilionoideae</taxon>
        <taxon>50 kb inversion clade</taxon>
        <taxon>NPAAA clade</taxon>
        <taxon>Hologalegina</taxon>
        <taxon>IRL clade</taxon>
        <taxon>Trifolieae</taxon>
        <taxon>Trifolium</taxon>
    </lineage>
</organism>
<feature type="non-terminal residue" evidence="1">
    <location>
        <position position="1"/>
    </location>
</feature>
<sequence length="80" mass="9069">YKELEAEEYKDFANKFFEAKNLISADRERLIEEVSDNIEKNLILLGATAVEDKLQNGVEGDNAYQFFLQPPNAPAFIGNT</sequence>
<protein>
    <submittedName>
        <fullName evidence="1">Phospholipid-transporting ATPase 9-like protein</fullName>
    </submittedName>
</protein>
<dbReference type="STRING" id="57577.A0A2K3JUK9"/>
<dbReference type="GO" id="GO:0140326">
    <property type="term" value="F:ATPase-coupled intramembrane lipid transporter activity"/>
    <property type="evidence" value="ECO:0007669"/>
    <property type="project" value="TreeGrafter"/>
</dbReference>
<proteinExistence type="predicted"/>
<dbReference type="PANTHER" id="PTHR24092:SF175">
    <property type="entry name" value="PHOSPHOLIPID-TRANSPORTING ATPASE"/>
    <property type="match status" value="1"/>
</dbReference>
<dbReference type="GO" id="GO:0005886">
    <property type="term" value="C:plasma membrane"/>
    <property type="evidence" value="ECO:0007669"/>
    <property type="project" value="TreeGrafter"/>
</dbReference>
<dbReference type="EMBL" id="ASHM01077117">
    <property type="protein sequence ID" value="PNX57751.1"/>
    <property type="molecule type" value="Genomic_DNA"/>
</dbReference>
<gene>
    <name evidence="1" type="ORF">L195_g050562</name>
</gene>
<reference evidence="1 2" key="1">
    <citation type="journal article" date="2014" name="Am. J. Bot.">
        <title>Genome assembly and annotation for red clover (Trifolium pratense; Fabaceae).</title>
        <authorList>
            <person name="Istvanek J."/>
            <person name="Jaros M."/>
            <person name="Krenek A."/>
            <person name="Repkova J."/>
        </authorList>
    </citation>
    <scope>NUCLEOTIDE SEQUENCE [LARGE SCALE GENOMIC DNA]</scope>
    <source>
        <strain evidence="2">cv. Tatra</strain>
        <tissue evidence="1">Young leaves</tissue>
    </source>
</reference>
<accession>A0A2K3JUK9</accession>